<feature type="region of interest" description="Disordered" evidence="1">
    <location>
        <begin position="60"/>
        <end position="83"/>
    </location>
</feature>
<sequence>MLVERKSQHGQRGSRFNEGINLGKGTLGSRFLPLNVEADLGGEISGAAGEILEKEGTVCAAGERSSGEDRVISKGGSGRASSKSLLGQVGEVTHGNRVGFMPSVGSALGFVSTRPGNVVTGQSEGGPNSKSLGKRPVESDMFPQKDKDLIKNFPFFNFNFFLLPTGTSQVLKGDSKGSGLSMEKHDGPCAKGPGQAGFLRTDGPLSSGLDKVIDSVDEHSASTRSEGNNLILNNPMFERHCESAVQLDVNLLDPKNNSTVTFNDNNVAKPLKGIKKNILATTNKSFSVSRGRGPENKVSNNRGGPPLNRTFKEKGGKLKKAGISKILLTKAINSMANLINSQVGLGADANSGNIDEQIGDIGPAPA</sequence>
<protein>
    <submittedName>
        <fullName evidence="2">Uncharacterized protein</fullName>
    </submittedName>
</protein>
<reference evidence="2 3" key="1">
    <citation type="submission" date="2023-03" db="EMBL/GenBank/DDBJ databases">
        <title>WGS of Gossypium arboreum.</title>
        <authorList>
            <person name="Yu D."/>
        </authorList>
    </citation>
    <scope>NUCLEOTIDE SEQUENCE [LARGE SCALE GENOMIC DNA]</scope>
    <source>
        <tissue evidence="2">Leaf</tissue>
    </source>
</reference>
<accession>A0ABR0MMP5</accession>
<feature type="region of interest" description="Disordered" evidence="1">
    <location>
        <begin position="286"/>
        <end position="315"/>
    </location>
</feature>
<evidence type="ECO:0000256" key="1">
    <source>
        <dbReference type="SAM" id="MobiDB-lite"/>
    </source>
</evidence>
<organism evidence="2 3">
    <name type="scientific">Gossypium arboreum</name>
    <name type="common">Tree cotton</name>
    <name type="synonym">Gossypium nanking</name>
    <dbReference type="NCBI Taxonomy" id="29729"/>
    <lineage>
        <taxon>Eukaryota</taxon>
        <taxon>Viridiplantae</taxon>
        <taxon>Streptophyta</taxon>
        <taxon>Embryophyta</taxon>
        <taxon>Tracheophyta</taxon>
        <taxon>Spermatophyta</taxon>
        <taxon>Magnoliopsida</taxon>
        <taxon>eudicotyledons</taxon>
        <taxon>Gunneridae</taxon>
        <taxon>Pentapetalae</taxon>
        <taxon>rosids</taxon>
        <taxon>malvids</taxon>
        <taxon>Malvales</taxon>
        <taxon>Malvaceae</taxon>
        <taxon>Malvoideae</taxon>
        <taxon>Gossypium</taxon>
    </lineage>
</organism>
<evidence type="ECO:0000313" key="3">
    <source>
        <dbReference type="Proteomes" id="UP001358586"/>
    </source>
</evidence>
<gene>
    <name evidence="2" type="ORF">PVK06_042981</name>
</gene>
<evidence type="ECO:0000313" key="2">
    <source>
        <dbReference type="EMBL" id="KAK5775113.1"/>
    </source>
</evidence>
<name>A0ABR0MMP5_GOSAR</name>
<proteinExistence type="predicted"/>
<dbReference type="Proteomes" id="UP001358586">
    <property type="component" value="Chromosome 12"/>
</dbReference>
<comment type="caution">
    <text evidence="2">The sequence shown here is derived from an EMBL/GenBank/DDBJ whole genome shotgun (WGS) entry which is preliminary data.</text>
</comment>
<keyword evidence="3" id="KW-1185">Reference proteome</keyword>
<feature type="region of interest" description="Disordered" evidence="1">
    <location>
        <begin position="118"/>
        <end position="138"/>
    </location>
</feature>
<dbReference type="EMBL" id="JARKNE010000012">
    <property type="protein sequence ID" value="KAK5775113.1"/>
    <property type="molecule type" value="Genomic_DNA"/>
</dbReference>
<feature type="compositionally biased region" description="Polar residues" evidence="1">
    <location>
        <begin position="119"/>
        <end position="131"/>
    </location>
</feature>